<dbReference type="EMBL" id="JBANAX010000566">
    <property type="protein sequence ID" value="KAL1203013.1"/>
    <property type="molecule type" value="Genomic_DNA"/>
</dbReference>
<comment type="caution">
    <text evidence="1">The sequence shown here is derived from an EMBL/GenBank/DDBJ whole genome shotgun (WGS) entry which is preliminary data.</text>
</comment>
<accession>A0ABD1A865</accession>
<organism evidence="1 2">
    <name type="scientific">Cardamine amara subsp. amara</name>
    <dbReference type="NCBI Taxonomy" id="228776"/>
    <lineage>
        <taxon>Eukaryota</taxon>
        <taxon>Viridiplantae</taxon>
        <taxon>Streptophyta</taxon>
        <taxon>Embryophyta</taxon>
        <taxon>Tracheophyta</taxon>
        <taxon>Spermatophyta</taxon>
        <taxon>Magnoliopsida</taxon>
        <taxon>eudicotyledons</taxon>
        <taxon>Gunneridae</taxon>
        <taxon>Pentapetalae</taxon>
        <taxon>rosids</taxon>
        <taxon>malvids</taxon>
        <taxon>Brassicales</taxon>
        <taxon>Brassicaceae</taxon>
        <taxon>Cardamineae</taxon>
        <taxon>Cardamine</taxon>
    </lineage>
</organism>
<proteinExistence type="predicted"/>
<evidence type="ECO:0000313" key="1">
    <source>
        <dbReference type="EMBL" id="KAL1203013.1"/>
    </source>
</evidence>
<dbReference type="Proteomes" id="UP001558713">
    <property type="component" value="Unassembled WGS sequence"/>
</dbReference>
<dbReference type="AlphaFoldDB" id="A0ABD1A865"/>
<protein>
    <submittedName>
        <fullName evidence="1">Transcription factor MYB97</fullName>
    </submittedName>
</protein>
<keyword evidence="2" id="KW-1185">Reference proteome</keyword>
<evidence type="ECO:0000313" key="2">
    <source>
        <dbReference type="Proteomes" id="UP001558713"/>
    </source>
</evidence>
<name>A0ABD1A865_CARAN</name>
<sequence>MKPELSSNQIPYSSTSLGVYQVSSFSDNGDCNQNLNTGLHISTCQLLEDLMEEAEALADSFRAPKRRQTMAASEDNNFSGTFGSSNILCPLQGLKPKEEESLDINTMQDEDIAKLLDWGSESGEISNGQSFVITTEDNLVLDDHQIALLFSVDDEDNNNTNKNPTVASCSWDNLPGIC</sequence>
<gene>
    <name evidence="1" type="ORF">V5N11_015262</name>
</gene>
<reference evidence="1 2" key="1">
    <citation type="submission" date="2024-04" db="EMBL/GenBank/DDBJ databases">
        <title>Genome assembly C_amara_ONT_v2.</title>
        <authorList>
            <person name="Yant L."/>
            <person name="Moore C."/>
            <person name="Slenker M."/>
        </authorList>
    </citation>
    <scope>NUCLEOTIDE SEQUENCE [LARGE SCALE GENOMIC DNA]</scope>
    <source>
        <tissue evidence="1">Leaf</tissue>
    </source>
</reference>